<feature type="compositionally biased region" description="Polar residues" evidence="1">
    <location>
        <begin position="132"/>
        <end position="141"/>
    </location>
</feature>
<feature type="compositionally biased region" description="Low complexity" evidence="1">
    <location>
        <begin position="86"/>
        <end position="104"/>
    </location>
</feature>
<feature type="compositionally biased region" description="Low complexity" evidence="1">
    <location>
        <begin position="151"/>
        <end position="166"/>
    </location>
</feature>
<dbReference type="Proteomes" id="UP000515123">
    <property type="component" value="Linkage group 1"/>
</dbReference>
<feature type="compositionally biased region" description="Pro residues" evidence="1">
    <location>
        <begin position="61"/>
        <end position="85"/>
    </location>
</feature>
<evidence type="ECO:0000256" key="1">
    <source>
        <dbReference type="SAM" id="MobiDB-lite"/>
    </source>
</evidence>
<feature type="compositionally biased region" description="Low complexity" evidence="1">
    <location>
        <begin position="114"/>
        <end position="128"/>
    </location>
</feature>
<gene>
    <name evidence="3" type="primary">LOC109721532</name>
</gene>
<dbReference type="RefSeq" id="XP_020104808.1">
    <property type="nucleotide sequence ID" value="XM_020249219.1"/>
</dbReference>
<keyword evidence="2" id="KW-1185">Reference proteome</keyword>
<proteinExistence type="predicted"/>
<feature type="compositionally biased region" description="Low complexity" evidence="1">
    <location>
        <begin position="182"/>
        <end position="194"/>
    </location>
</feature>
<name>A0A6P5GFS7_ANACO</name>
<feature type="region of interest" description="Disordered" evidence="1">
    <location>
        <begin position="1"/>
        <end position="215"/>
    </location>
</feature>
<organism evidence="2 3">
    <name type="scientific">Ananas comosus</name>
    <name type="common">Pineapple</name>
    <name type="synonym">Ananas ananas</name>
    <dbReference type="NCBI Taxonomy" id="4615"/>
    <lineage>
        <taxon>Eukaryota</taxon>
        <taxon>Viridiplantae</taxon>
        <taxon>Streptophyta</taxon>
        <taxon>Embryophyta</taxon>
        <taxon>Tracheophyta</taxon>
        <taxon>Spermatophyta</taxon>
        <taxon>Magnoliopsida</taxon>
        <taxon>Liliopsida</taxon>
        <taxon>Poales</taxon>
        <taxon>Bromeliaceae</taxon>
        <taxon>Bromelioideae</taxon>
        <taxon>Ananas</taxon>
    </lineage>
</organism>
<dbReference type="GeneID" id="109721532"/>
<dbReference type="AlphaFoldDB" id="A0A6P5GFS7"/>
<sequence>MASRPSIPTGGRRPAAREAGPFPRRAASPGPVHDRPPPTAGHRAASSRLGAEREPKFPRAAAPPPAFSSPTAAWPPPPAPLPPRWGPTAAAANLRLARAGAGRTQTRRRPLESPLAAARPCRPLLARPNGLQRPQLSSRRNGFSPQPPSPYGSSGSEPDPLTPTGVHRPRRGRRARPPLPAVPAAAPQGPPTAKGRARRRPAPPPPGCRSRSRRV</sequence>
<feature type="compositionally biased region" description="Basic residues" evidence="1">
    <location>
        <begin position="167"/>
        <end position="176"/>
    </location>
</feature>
<accession>A0A6P5GFS7</accession>
<evidence type="ECO:0000313" key="3">
    <source>
        <dbReference type="RefSeq" id="XP_020104808.1"/>
    </source>
</evidence>
<reference evidence="3" key="2">
    <citation type="submission" date="2025-08" db="UniProtKB">
        <authorList>
            <consortium name="RefSeq"/>
        </authorList>
    </citation>
    <scope>IDENTIFICATION</scope>
    <source>
        <tissue evidence="3">Leaf</tissue>
    </source>
</reference>
<protein>
    <submittedName>
        <fullName evidence="3">WAS/WASL-interacting protein family member 1-like</fullName>
    </submittedName>
</protein>
<reference evidence="2" key="1">
    <citation type="journal article" date="2015" name="Nat. Genet.">
        <title>The pineapple genome and the evolution of CAM photosynthesis.</title>
        <authorList>
            <person name="Ming R."/>
            <person name="VanBuren R."/>
            <person name="Wai C.M."/>
            <person name="Tang H."/>
            <person name="Schatz M.C."/>
            <person name="Bowers J.E."/>
            <person name="Lyons E."/>
            <person name="Wang M.L."/>
            <person name="Chen J."/>
            <person name="Biggers E."/>
            <person name="Zhang J."/>
            <person name="Huang L."/>
            <person name="Zhang L."/>
            <person name="Miao W."/>
            <person name="Zhang J."/>
            <person name="Ye Z."/>
            <person name="Miao C."/>
            <person name="Lin Z."/>
            <person name="Wang H."/>
            <person name="Zhou H."/>
            <person name="Yim W.C."/>
            <person name="Priest H.D."/>
            <person name="Zheng C."/>
            <person name="Woodhouse M."/>
            <person name="Edger P.P."/>
            <person name="Guyot R."/>
            <person name="Guo H.B."/>
            <person name="Guo H."/>
            <person name="Zheng G."/>
            <person name="Singh R."/>
            <person name="Sharma A."/>
            <person name="Min X."/>
            <person name="Zheng Y."/>
            <person name="Lee H."/>
            <person name="Gurtowski J."/>
            <person name="Sedlazeck F.J."/>
            <person name="Harkess A."/>
            <person name="McKain M.R."/>
            <person name="Liao Z."/>
            <person name="Fang J."/>
            <person name="Liu J."/>
            <person name="Zhang X."/>
            <person name="Zhang Q."/>
            <person name="Hu W."/>
            <person name="Qin Y."/>
            <person name="Wang K."/>
            <person name="Chen L.Y."/>
            <person name="Shirley N."/>
            <person name="Lin Y.R."/>
            <person name="Liu L.Y."/>
            <person name="Hernandez A.G."/>
            <person name="Wright C.L."/>
            <person name="Bulone V."/>
            <person name="Tuskan G.A."/>
            <person name="Heath K."/>
            <person name="Zee F."/>
            <person name="Moore P.H."/>
            <person name="Sunkar R."/>
            <person name="Leebens-Mack J.H."/>
            <person name="Mockler T."/>
            <person name="Bennetzen J.L."/>
            <person name="Freeling M."/>
            <person name="Sankoff D."/>
            <person name="Paterson A.H."/>
            <person name="Zhu X."/>
            <person name="Yang X."/>
            <person name="Smith J.A."/>
            <person name="Cushman J.C."/>
            <person name="Paull R.E."/>
            <person name="Yu Q."/>
        </authorList>
    </citation>
    <scope>NUCLEOTIDE SEQUENCE [LARGE SCALE GENOMIC DNA]</scope>
    <source>
        <strain evidence="2">cv. F153</strain>
    </source>
</reference>
<evidence type="ECO:0000313" key="2">
    <source>
        <dbReference type="Proteomes" id="UP000515123"/>
    </source>
</evidence>